<evidence type="ECO:0000256" key="1">
    <source>
        <dbReference type="SAM" id="Phobius"/>
    </source>
</evidence>
<feature type="transmembrane region" description="Helical" evidence="1">
    <location>
        <begin position="35"/>
        <end position="54"/>
    </location>
</feature>
<dbReference type="Proteomes" id="UP001205185">
    <property type="component" value="Unassembled WGS sequence"/>
</dbReference>
<proteinExistence type="predicted"/>
<keyword evidence="1" id="KW-0812">Transmembrane</keyword>
<dbReference type="RefSeq" id="WP_253884730.1">
    <property type="nucleotide sequence ID" value="NZ_BAAAVB010000002.1"/>
</dbReference>
<sequence>MVGAVVTAVPLVAIAGAVVLLAHRASRRLPRSVRPWVVAGVLIGVLTVATYGWGAAHLYTPDISETCALVHGIAWDARVGGTTLLPLSRQCAAGVDLVPGYVNPALAGLALAVTACLGMAARAWTRTLGGVRT</sequence>
<organism evidence="2 3">
    <name type="scientific">Actinokineospora diospyrosa</name>
    <dbReference type="NCBI Taxonomy" id="103728"/>
    <lineage>
        <taxon>Bacteria</taxon>
        <taxon>Bacillati</taxon>
        <taxon>Actinomycetota</taxon>
        <taxon>Actinomycetes</taxon>
        <taxon>Pseudonocardiales</taxon>
        <taxon>Pseudonocardiaceae</taxon>
        <taxon>Actinokineospora</taxon>
    </lineage>
</organism>
<reference evidence="2 3" key="1">
    <citation type="submission" date="2022-06" db="EMBL/GenBank/DDBJ databases">
        <title>Genomic Encyclopedia of Archaeal and Bacterial Type Strains, Phase II (KMG-II): from individual species to whole genera.</title>
        <authorList>
            <person name="Goeker M."/>
        </authorList>
    </citation>
    <scope>NUCLEOTIDE SEQUENCE [LARGE SCALE GENOMIC DNA]</scope>
    <source>
        <strain evidence="2 3">DSM 44255</strain>
    </source>
</reference>
<feature type="transmembrane region" description="Helical" evidence="1">
    <location>
        <begin position="6"/>
        <end position="23"/>
    </location>
</feature>
<name>A0ABT1I5B3_9PSEU</name>
<feature type="transmembrane region" description="Helical" evidence="1">
    <location>
        <begin position="105"/>
        <end position="124"/>
    </location>
</feature>
<dbReference type="EMBL" id="JAMTCO010000001">
    <property type="protein sequence ID" value="MCP2267818.1"/>
    <property type="molecule type" value="Genomic_DNA"/>
</dbReference>
<keyword evidence="3" id="KW-1185">Reference proteome</keyword>
<evidence type="ECO:0000313" key="2">
    <source>
        <dbReference type="EMBL" id="MCP2267818.1"/>
    </source>
</evidence>
<comment type="caution">
    <text evidence="2">The sequence shown here is derived from an EMBL/GenBank/DDBJ whole genome shotgun (WGS) entry which is preliminary data.</text>
</comment>
<evidence type="ECO:0008006" key="4">
    <source>
        <dbReference type="Google" id="ProtNLM"/>
    </source>
</evidence>
<accession>A0ABT1I5B3</accession>
<evidence type="ECO:0000313" key="3">
    <source>
        <dbReference type="Proteomes" id="UP001205185"/>
    </source>
</evidence>
<gene>
    <name evidence="2" type="ORF">LV75_000300</name>
</gene>
<keyword evidence="1" id="KW-0472">Membrane</keyword>
<protein>
    <recommendedName>
        <fullName evidence="4">Disulfide bond formation protein DsbB</fullName>
    </recommendedName>
</protein>
<keyword evidence="1" id="KW-1133">Transmembrane helix</keyword>